<accession>S0G269</accession>
<evidence type="ECO:0000313" key="1">
    <source>
        <dbReference type="EMBL" id="EMS78195.1"/>
    </source>
</evidence>
<organism evidence="2 3">
    <name type="scientific">Desulfotignum phosphitoxidans DSM 13687</name>
    <dbReference type="NCBI Taxonomy" id="1286635"/>
    <lineage>
        <taxon>Bacteria</taxon>
        <taxon>Pseudomonadati</taxon>
        <taxon>Thermodesulfobacteriota</taxon>
        <taxon>Desulfobacteria</taxon>
        <taxon>Desulfobacterales</taxon>
        <taxon>Desulfobacteraceae</taxon>
        <taxon>Desulfotignum</taxon>
    </lineage>
</organism>
<dbReference type="Proteomes" id="UP000014216">
    <property type="component" value="Unassembled WGS sequence"/>
</dbReference>
<dbReference type="EMBL" id="APJX01000001">
    <property type="protein sequence ID" value="EMS81443.1"/>
    <property type="molecule type" value="Genomic_DNA"/>
</dbReference>
<reference evidence="2 3" key="1">
    <citation type="journal article" date="2013" name="Genome Announc.">
        <title>Draft Genome Sequence of Desulfotignum phosphitoxidans DSM 13687 Strain FiPS-3.</title>
        <authorList>
            <person name="Poehlein A."/>
            <person name="Daniel R."/>
            <person name="Simeonova D.D."/>
        </authorList>
    </citation>
    <scope>NUCLEOTIDE SEQUENCE [LARGE SCALE GENOMIC DNA]</scope>
    <source>
        <strain evidence="2 3">DSM 13687</strain>
    </source>
</reference>
<dbReference type="AlphaFoldDB" id="S0G269"/>
<name>S0G269_9BACT</name>
<protein>
    <submittedName>
        <fullName evidence="2">MULE transposase domain-containing protein</fullName>
    </submittedName>
    <submittedName>
        <fullName evidence="1">Putative transposase, MULE domain-containing protein</fullName>
    </submittedName>
</protein>
<evidence type="ECO:0000313" key="2">
    <source>
        <dbReference type="EMBL" id="EMS81443.1"/>
    </source>
</evidence>
<keyword evidence="3" id="KW-1185">Reference proteome</keyword>
<comment type="caution">
    <text evidence="2">The sequence shown here is derived from an EMBL/GenBank/DDBJ whole genome shotgun (WGS) entry which is preliminary data.</text>
</comment>
<sequence>MAWDVLVFVGKSLFQRCLTIDQVCHELKLRNIDLSHSEVTYLGRKFIIYLALAHRQATPRIEQAMNRNGGYILHLDATHEGDAPVLMTGMDGLKQIVLGNVKIPSEHADHIVPFLEQLQNNYGNPIACVHDMGTGICKAVTQVFPGIRDFVCHFHFLRDAGKDLLEPSYGQLRKTLQKHAATTRLGEMIRDLLQRIEAQTVDAGQLKNAITEDPAVENMNLTSLVSIYSLCLWCLQGKKEGNGYGFPFDRPLLAFARRIVKLNKNLPIMQDQVSHVDRVGKRLFCKLNTLTNDLCGDPNFKRSVDDLEWRTILFDDLREKMRIADPSGRNGLNDEGSHKSMKSIRKAVRRFRSKLDKNARYKRDLLCQKLAKQIDKYDERLFADPIDIDTPSGKITIHPQRTNNLLEQFFRGLRRDHRRKTGDNSMRRVLHAMLADTPLIKNLKNPEYMHLLLNGKENLEGLFADLEINGYEATSSTSPTDRVLPGFRKLIKIDNLPEKIYLALEKCS</sequence>
<dbReference type="EMBL" id="APJX01000009">
    <property type="protein sequence ID" value="EMS78195.1"/>
    <property type="molecule type" value="Genomic_DNA"/>
</dbReference>
<gene>
    <name evidence="2" type="ORF">Dpo_1c05840</name>
    <name evidence="1" type="ORF">Dpo_9c00270</name>
</gene>
<evidence type="ECO:0000313" key="3">
    <source>
        <dbReference type="Proteomes" id="UP000014216"/>
    </source>
</evidence>
<proteinExistence type="predicted"/>